<evidence type="ECO:0000256" key="1">
    <source>
        <dbReference type="ARBA" id="ARBA00005863"/>
    </source>
</evidence>
<evidence type="ECO:0000313" key="6">
    <source>
        <dbReference type="Proteomes" id="UP000241462"/>
    </source>
</evidence>
<feature type="compositionally biased region" description="Gly residues" evidence="3">
    <location>
        <begin position="1"/>
        <end position="12"/>
    </location>
</feature>
<dbReference type="OrthoDB" id="2094269at2759"/>
<evidence type="ECO:0000313" key="5">
    <source>
        <dbReference type="EMBL" id="PSR80083.1"/>
    </source>
</evidence>
<dbReference type="GO" id="GO:0044550">
    <property type="term" value="P:secondary metabolite biosynthetic process"/>
    <property type="evidence" value="ECO:0007669"/>
    <property type="project" value="TreeGrafter"/>
</dbReference>
<dbReference type="GO" id="GO:0005634">
    <property type="term" value="C:nucleus"/>
    <property type="evidence" value="ECO:0007669"/>
    <property type="project" value="TreeGrafter"/>
</dbReference>
<dbReference type="Proteomes" id="UP000241462">
    <property type="component" value="Unassembled WGS sequence"/>
</dbReference>
<dbReference type="InterPro" id="IPR029058">
    <property type="entry name" value="AB_hydrolase_fold"/>
</dbReference>
<dbReference type="PANTHER" id="PTHR48070">
    <property type="entry name" value="ESTERASE OVCA2"/>
    <property type="match status" value="1"/>
</dbReference>
<dbReference type="GO" id="GO:0016787">
    <property type="term" value="F:hydrolase activity"/>
    <property type="evidence" value="ECO:0007669"/>
    <property type="project" value="UniProtKB-KW"/>
</dbReference>
<proteinExistence type="inferred from homology"/>
<dbReference type="Gene3D" id="3.40.50.1820">
    <property type="entry name" value="alpha/beta hydrolase"/>
    <property type="match status" value="1"/>
</dbReference>
<evidence type="ECO:0000256" key="3">
    <source>
        <dbReference type="SAM" id="MobiDB-lite"/>
    </source>
</evidence>
<keyword evidence="6" id="KW-1185">Reference proteome</keyword>
<keyword evidence="2 5" id="KW-0378">Hydrolase</keyword>
<dbReference type="AlphaFoldDB" id="A0A2T2ZZG0"/>
<name>A0A2T2ZZG0_9PEZI</name>
<evidence type="ECO:0000259" key="4">
    <source>
        <dbReference type="Pfam" id="PF03959"/>
    </source>
</evidence>
<reference evidence="5 6" key="1">
    <citation type="journal article" date="2018" name="Mycol. Prog.">
        <title>Coniella lustricola, a new species from submerged detritus.</title>
        <authorList>
            <person name="Raudabaugh D.B."/>
            <person name="Iturriaga T."/>
            <person name="Carver A."/>
            <person name="Mondo S."/>
            <person name="Pangilinan J."/>
            <person name="Lipzen A."/>
            <person name="He G."/>
            <person name="Amirebrahimi M."/>
            <person name="Grigoriev I.V."/>
            <person name="Miller A.N."/>
        </authorList>
    </citation>
    <scope>NUCLEOTIDE SEQUENCE [LARGE SCALE GENOMIC DNA]</scope>
    <source>
        <strain evidence="5 6">B22-T-1</strain>
    </source>
</reference>
<feature type="region of interest" description="Disordered" evidence="3">
    <location>
        <begin position="1"/>
        <end position="36"/>
    </location>
</feature>
<protein>
    <submittedName>
        <fullName evidence="5">Serine hydrolase FSH</fullName>
    </submittedName>
</protein>
<feature type="domain" description="Serine hydrolase" evidence="4">
    <location>
        <begin position="37"/>
        <end position="262"/>
    </location>
</feature>
<dbReference type="Pfam" id="PF03959">
    <property type="entry name" value="FSH1"/>
    <property type="match status" value="1"/>
</dbReference>
<accession>A0A2T2ZZG0</accession>
<organism evidence="5 6">
    <name type="scientific">Coniella lustricola</name>
    <dbReference type="NCBI Taxonomy" id="2025994"/>
    <lineage>
        <taxon>Eukaryota</taxon>
        <taxon>Fungi</taxon>
        <taxon>Dikarya</taxon>
        <taxon>Ascomycota</taxon>
        <taxon>Pezizomycotina</taxon>
        <taxon>Sordariomycetes</taxon>
        <taxon>Sordariomycetidae</taxon>
        <taxon>Diaporthales</taxon>
        <taxon>Schizoparmaceae</taxon>
        <taxon>Coniella</taxon>
    </lineage>
</organism>
<dbReference type="EMBL" id="KZ678543">
    <property type="protein sequence ID" value="PSR80083.1"/>
    <property type="molecule type" value="Genomic_DNA"/>
</dbReference>
<dbReference type="InterPro" id="IPR050593">
    <property type="entry name" value="LovG"/>
</dbReference>
<comment type="similarity">
    <text evidence="1">Belongs to the LovG family.</text>
</comment>
<dbReference type="PANTHER" id="PTHR48070:SF3">
    <property type="entry name" value="ESTERASE DBAE-RELATED"/>
    <property type="match status" value="1"/>
</dbReference>
<gene>
    <name evidence="5" type="ORF">BD289DRAFT_374610</name>
</gene>
<dbReference type="InParanoid" id="A0A2T2ZZG0"/>
<evidence type="ECO:0000256" key="2">
    <source>
        <dbReference type="ARBA" id="ARBA00022801"/>
    </source>
</evidence>
<dbReference type="SUPFAM" id="SSF53474">
    <property type="entry name" value="alpha/beta-Hydrolases"/>
    <property type="match status" value="1"/>
</dbReference>
<dbReference type="GO" id="GO:0005737">
    <property type="term" value="C:cytoplasm"/>
    <property type="evidence" value="ECO:0007669"/>
    <property type="project" value="TreeGrafter"/>
</dbReference>
<sequence length="283" mass="30732">MNGYGNGHGNGHGISNTVNTGDADPPPPPDSSTLPLPRILCLHGGGTNSSIFYMQCRSLSLHLKSQFRLVFAVASFPSTPGPDVLSVYADCGPFKRWVYSTAPNAVEEKPKETWDAIENQIGDAMDADDKLGATGDFVAVLGFSQGAKVAASILLRQQERPGAMGRVGRSEAGFRFGVLMAGRGPLLAYDPDNASWLGNDERFDYDSNVAAKRLLRIPTIHVHGLQDPGLGFHQVLLEEWCDPRTTTLVEWEGNHRLPIKTLDVKLVVDKIRDVAVRTGVQLK</sequence>
<dbReference type="InterPro" id="IPR005645">
    <property type="entry name" value="FSH-like_dom"/>
</dbReference>